<evidence type="ECO:0000313" key="3">
    <source>
        <dbReference type="EMBL" id="PIN26735.1"/>
    </source>
</evidence>
<evidence type="ECO:0000256" key="2">
    <source>
        <dbReference type="SAM" id="MobiDB-lite"/>
    </source>
</evidence>
<reference evidence="4" key="1">
    <citation type="journal article" date="2018" name="Gigascience">
        <title>Genome assembly of the Pink Ipe (Handroanthus impetiginosus, Bignoniaceae), a highly valued, ecologically keystone Neotropical timber forest tree.</title>
        <authorList>
            <person name="Silva-Junior O.B."/>
            <person name="Grattapaglia D."/>
            <person name="Novaes E."/>
            <person name="Collevatti R.G."/>
        </authorList>
    </citation>
    <scope>NUCLEOTIDE SEQUENCE [LARGE SCALE GENOMIC DNA]</scope>
    <source>
        <strain evidence="4">cv. UFG-1</strain>
    </source>
</reference>
<dbReference type="GO" id="GO:0031209">
    <property type="term" value="C:SCAR complex"/>
    <property type="evidence" value="ECO:0007669"/>
    <property type="project" value="TreeGrafter"/>
</dbReference>
<dbReference type="PANTHER" id="PTHR12093:SF10">
    <property type="entry name" value="MEMBRANE-ASSOCIATED PROTEIN HEM"/>
    <property type="match status" value="1"/>
</dbReference>
<evidence type="ECO:0000313" key="4">
    <source>
        <dbReference type="Proteomes" id="UP000231279"/>
    </source>
</evidence>
<dbReference type="InterPro" id="IPR019137">
    <property type="entry name" value="Nck-associated_protein-1"/>
</dbReference>
<dbReference type="OrthoDB" id="548214at2759"/>
<keyword evidence="4" id="KW-1185">Reference proteome</keyword>
<comment type="similarity">
    <text evidence="1">Belongs to the HEM-1/HEM-2 family.</text>
</comment>
<protein>
    <submittedName>
        <fullName evidence="3">Membrane-associated hematopoietic protein</fullName>
    </submittedName>
</protein>
<feature type="region of interest" description="Disordered" evidence="2">
    <location>
        <begin position="1"/>
        <end position="27"/>
    </location>
</feature>
<dbReference type="GO" id="GO:0016477">
    <property type="term" value="P:cell migration"/>
    <property type="evidence" value="ECO:0007669"/>
    <property type="project" value="TreeGrafter"/>
</dbReference>
<proteinExistence type="inferred from homology"/>
<name>A0A2G9IAG0_9LAMI</name>
<feature type="region of interest" description="Disordered" evidence="2">
    <location>
        <begin position="1280"/>
        <end position="1380"/>
    </location>
</feature>
<dbReference type="Pfam" id="PF09735">
    <property type="entry name" value="Nckap1"/>
    <property type="match status" value="1"/>
</dbReference>
<dbReference type="PANTHER" id="PTHR12093">
    <property type="entry name" value="NCK-ASSOCIATED PROTEIN 1"/>
    <property type="match status" value="1"/>
</dbReference>
<dbReference type="GO" id="GO:0030031">
    <property type="term" value="P:cell projection assembly"/>
    <property type="evidence" value="ECO:0007669"/>
    <property type="project" value="TreeGrafter"/>
</dbReference>
<organism evidence="3 4">
    <name type="scientific">Handroanthus impetiginosus</name>
    <dbReference type="NCBI Taxonomy" id="429701"/>
    <lineage>
        <taxon>Eukaryota</taxon>
        <taxon>Viridiplantae</taxon>
        <taxon>Streptophyta</taxon>
        <taxon>Embryophyta</taxon>
        <taxon>Tracheophyta</taxon>
        <taxon>Spermatophyta</taxon>
        <taxon>Magnoliopsida</taxon>
        <taxon>eudicotyledons</taxon>
        <taxon>Gunneridae</taxon>
        <taxon>Pentapetalae</taxon>
        <taxon>asterids</taxon>
        <taxon>lamiids</taxon>
        <taxon>Lamiales</taxon>
        <taxon>Bignoniaceae</taxon>
        <taxon>Crescentiina</taxon>
        <taxon>Tabebuia alliance</taxon>
        <taxon>Handroanthus</taxon>
    </lineage>
</organism>
<dbReference type="GO" id="GO:0030866">
    <property type="term" value="P:cortical actin cytoskeleton organization"/>
    <property type="evidence" value="ECO:0007669"/>
    <property type="project" value="TreeGrafter"/>
</dbReference>
<dbReference type="Proteomes" id="UP000231279">
    <property type="component" value="Unassembled WGS sequence"/>
</dbReference>
<sequence length="1380" mass="155045">MAKSRPNFPAQDVLSSAQAAVRSREWEGPTRWTEYLGPEIASRNNGAESAPTQNSSGSSQKGLNMQWVYQLTHVAAGLMAKMYRLNQILDYPDLVSHVYSETFWKAGLFPNHPKICILLEKRFPEHHSKLQLERVDKLALDAMNDSAEVHLQSLEPWIQLLLDLMAFREQALRLILDLSSTVITLLPHQNSLILHAFMDLFCSFVRVNLFSEKIPRKMMLQTYNLLHAMARNDRDCDFYHRLIQFVDSYDPPLKGLHEDLNFVSPRIGEVLEAVGPIIFLSTDTRKLRNEGFLSPFHPRYPDILTNSAHPMRAQDLANVTSYREWVLFGYLVCPDELLRVTSIDIAMVVLKENLVLTLFRDEYILLHEDYQLYVLPRVLESKRMAKSGRTKQKEADLEYSVAKQVEKMISEVHEQALYSCDAIHHERRILLKQEIGRMVLFFTDQPSLLAPNIQMVFSALAFAQSEVLWYFQHVGIASSKSKTTRVVPVETDPNDPTIGFLLDGMDRLCCLVRKYIAAIRGYALSYLSSCAGRIRFLLGTPGMVALDLDATLKGLFQRIVQHLENIPKPQGENISAITCDLSELRRDWLSILMIVTSARSSINIRHLEKATVSTGKEGLLSEGNAAYNWSRCVDELESQLAKYGSLKKLYFYHQHLTTVFRNTMFGPEGRPQHCCAWLGVASSFPECASPIVPEEVTKIGRDAVLYVESLIESIMGGLEGLINILDSEGGFGSLEMQLLPDQAANLMNLTSRLSIPSAKSPKGSYGFHLPGYESYPENNNSIKMLEAAMQRLTNLCSVLNDMEPICVLNHVFVLREYMRECILGNFKRRLLTVLKTDSDLQRPSVLESLIRRHTSIVHLAEQHVSMDLTQGIREILLAETYSGPVSSLQLFEKPTEQQTGSATEAVCNWYIENIVKDVSGAGILFAPQHRCFKSTRPVGGYFAESVTDLRELKAFVRTFGSYGVDRLDRMLKEHTAALLNCIDTTLRANRENLEAVAGSMHSGDRMETEANIKQIVDLDTMVRFCIQAGQAIAFDSLLAEASGVVLEEGAPLIYSLLAGIAKHLPGELPEKKEIRRMRRVANTVNVVNDHDFEWIRSILEEVGGATDGSWTLLPYLFATFMTSTIWNATAFNVDTGGFSNNIHCLARCICAVIAGSEFVRLEREYQQKRSLSNGHMGESLDPEAQNYLSIEGSIKSIMQLFIKFSAGIILDTWSESSRSHLIAKLIFLDQICELSPYLPRSSLESHVPYTILRSVYTQYYSNSSTPLALLSVSPRHSPAMSLAHTSPSLRQPRSDGTPQSNVSDSGYFKPSSAHGQDQYETESVNIRSIDSKNRNVRRSGPLDYSLSRKTRFTEGSTSGSTGPSPLPRFAVSRSGPISYK</sequence>
<feature type="compositionally biased region" description="Polar residues" evidence="2">
    <location>
        <begin position="1283"/>
        <end position="1304"/>
    </location>
</feature>
<accession>A0A2G9IAG0</accession>
<evidence type="ECO:0000256" key="1">
    <source>
        <dbReference type="ARBA" id="ARBA00037947"/>
    </source>
</evidence>
<dbReference type="STRING" id="429701.A0A2G9IAG0"/>
<comment type="caution">
    <text evidence="3">The sequence shown here is derived from an EMBL/GenBank/DDBJ whole genome shotgun (WGS) entry which is preliminary data.</text>
</comment>
<dbReference type="GO" id="GO:0000902">
    <property type="term" value="P:cell morphogenesis"/>
    <property type="evidence" value="ECO:0007669"/>
    <property type="project" value="TreeGrafter"/>
</dbReference>
<feature type="compositionally biased region" description="Low complexity" evidence="2">
    <location>
        <begin position="1353"/>
        <end position="1363"/>
    </location>
</feature>
<dbReference type="EMBL" id="NKXS01000053">
    <property type="protein sequence ID" value="PIN26735.1"/>
    <property type="molecule type" value="Genomic_DNA"/>
</dbReference>
<gene>
    <name evidence="3" type="ORF">CDL12_00513</name>
</gene>